<dbReference type="AlphaFoldDB" id="A0A512JQR3"/>
<name>A0A512JQR3_9HYPH</name>
<keyword evidence="1" id="KW-0472">Membrane</keyword>
<accession>A0A512JQR3</accession>
<organism evidence="3 4">
    <name type="scientific">Methylobacterium gnaphalii</name>
    <dbReference type="NCBI Taxonomy" id="1010610"/>
    <lineage>
        <taxon>Bacteria</taxon>
        <taxon>Pseudomonadati</taxon>
        <taxon>Pseudomonadota</taxon>
        <taxon>Alphaproteobacteria</taxon>
        <taxon>Hyphomicrobiales</taxon>
        <taxon>Methylobacteriaceae</taxon>
        <taxon>Methylobacterium</taxon>
    </lineage>
</organism>
<keyword evidence="2" id="KW-0732">Signal</keyword>
<keyword evidence="4" id="KW-1185">Reference proteome</keyword>
<keyword evidence="1" id="KW-1133">Transmembrane helix</keyword>
<comment type="caution">
    <text evidence="3">The sequence shown here is derived from an EMBL/GenBank/DDBJ whole genome shotgun (WGS) entry which is preliminary data.</text>
</comment>
<feature type="chain" id="PRO_5021951825" evidence="2">
    <location>
        <begin position="27"/>
        <end position="85"/>
    </location>
</feature>
<proteinExistence type="predicted"/>
<dbReference type="Proteomes" id="UP000321750">
    <property type="component" value="Unassembled WGS sequence"/>
</dbReference>
<protein>
    <submittedName>
        <fullName evidence="3">Uncharacterized protein</fullName>
    </submittedName>
</protein>
<evidence type="ECO:0000313" key="3">
    <source>
        <dbReference type="EMBL" id="GEP12193.1"/>
    </source>
</evidence>
<evidence type="ECO:0000313" key="4">
    <source>
        <dbReference type="Proteomes" id="UP000321750"/>
    </source>
</evidence>
<evidence type="ECO:0000256" key="1">
    <source>
        <dbReference type="SAM" id="Phobius"/>
    </source>
</evidence>
<dbReference type="EMBL" id="BJZV01000032">
    <property type="protein sequence ID" value="GEP12193.1"/>
    <property type="molecule type" value="Genomic_DNA"/>
</dbReference>
<evidence type="ECO:0000256" key="2">
    <source>
        <dbReference type="SAM" id="SignalP"/>
    </source>
</evidence>
<feature type="transmembrane region" description="Helical" evidence="1">
    <location>
        <begin position="57"/>
        <end position="75"/>
    </location>
</feature>
<gene>
    <name evidence="3" type="ORF">MGN01_40380</name>
</gene>
<feature type="signal peptide" evidence="2">
    <location>
        <begin position="1"/>
        <end position="26"/>
    </location>
</feature>
<reference evidence="3 4" key="1">
    <citation type="submission" date="2019-07" db="EMBL/GenBank/DDBJ databases">
        <title>Whole genome shotgun sequence of Methylobacterium gnaphalii NBRC 107716.</title>
        <authorList>
            <person name="Hosoyama A."/>
            <person name="Uohara A."/>
            <person name="Ohji S."/>
            <person name="Ichikawa N."/>
        </authorList>
    </citation>
    <scope>NUCLEOTIDE SEQUENCE [LARGE SCALE GENOMIC DNA]</scope>
    <source>
        <strain evidence="3 4">NBRC 107716</strain>
    </source>
</reference>
<sequence length="85" mass="9177">MQKGILMRNLTLAGLGWIASFHQAFAQQTKDAPPISESGPSHATSGPAVAAAIDLNWVWVSLVVALVILGLWYVARQRQSGPPRR</sequence>
<keyword evidence="1" id="KW-0812">Transmembrane</keyword>